<dbReference type="OrthoDB" id="10260961at2759"/>
<gene>
    <name evidence="1" type="ORF">TAPDE_003983</name>
</gene>
<dbReference type="STRING" id="1097556.R4XGQ3"/>
<proteinExistence type="predicted"/>
<keyword evidence="2" id="KW-1185">Reference proteome</keyword>
<accession>R4XGQ3</accession>
<evidence type="ECO:0000313" key="1">
    <source>
        <dbReference type="EMBL" id="CCG83657.1"/>
    </source>
</evidence>
<dbReference type="AlphaFoldDB" id="R4XGQ3"/>
<dbReference type="PANTHER" id="PTHR42103">
    <property type="entry name" value="ALPHA/BETA-HYDROLASES SUPERFAMILY PROTEIN"/>
    <property type="match status" value="1"/>
</dbReference>
<evidence type="ECO:0008006" key="3">
    <source>
        <dbReference type="Google" id="ProtNLM"/>
    </source>
</evidence>
<dbReference type="SUPFAM" id="SSF53474">
    <property type="entry name" value="alpha/beta-Hydrolases"/>
    <property type="match status" value="1"/>
</dbReference>
<name>R4XGQ3_TAPDE</name>
<dbReference type="eggNOG" id="ENOG502SE7E">
    <property type="taxonomic scope" value="Eukaryota"/>
</dbReference>
<dbReference type="VEuPathDB" id="FungiDB:TAPDE_003983"/>
<evidence type="ECO:0000313" key="2">
    <source>
        <dbReference type="Proteomes" id="UP000013776"/>
    </source>
</evidence>
<reference evidence="1 2" key="1">
    <citation type="journal article" date="2013" name="MBio">
        <title>Genome sequencing of the plant pathogen Taphrina deformans, the causal agent of peach leaf curl.</title>
        <authorList>
            <person name="Cisse O.H."/>
            <person name="Almeida J.M.G.C.F."/>
            <person name="Fonseca A."/>
            <person name="Kumar A.A."/>
            <person name="Salojaervi J."/>
            <person name="Overmyer K."/>
            <person name="Hauser P.M."/>
            <person name="Pagni M."/>
        </authorList>
    </citation>
    <scope>NUCLEOTIDE SEQUENCE [LARGE SCALE GENOMIC DNA]</scope>
    <source>
        <strain evidence="2">PYCC 5710 / ATCC 11124 / CBS 356.35 / IMI 108563 / JCM 9778 / NBRC 8474</strain>
    </source>
</reference>
<organism evidence="1 2">
    <name type="scientific">Taphrina deformans (strain PYCC 5710 / ATCC 11124 / CBS 356.35 / IMI 108563 / JCM 9778 / NBRC 8474)</name>
    <name type="common">Peach leaf curl fungus</name>
    <name type="synonym">Lalaria deformans</name>
    <dbReference type="NCBI Taxonomy" id="1097556"/>
    <lineage>
        <taxon>Eukaryota</taxon>
        <taxon>Fungi</taxon>
        <taxon>Dikarya</taxon>
        <taxon>Ascomycota</taxon>
        <taxon>Taphrinomycotina</taxon>
        <taxon>Taphrinomycetes</taxon>
        <taxon>Taphrinales</taxon>
        <taxon>Taphrinaceae</taxon>
        <taxon>Taphrina</taxon>
    </lineage>
</organism>
<comment type="caution">
    <text evidence="1">The sequence shown here is derived from an EMBL/GenBank/DDBJ whole genome shotgun (WGS) entry which is preliminary data.</text>
</comment>
<dbReference type="EMBL" id="CAHR02000166">
    <property type="protein sequence ID" value="CCG83657.1"/>
    <property type="molecule type" value="Genomic_DNA"/>
</dbReference>
<dbReference type="Gene3D" id="3.40.50.1820">
    <property type="entry name" value="alpha/beta hydrolase"/>
    <property type="match status" value="1"/>
</dbReference>
<sequence>MPTRPVRIEAARDHTIRARLYYPPSTSSSSRPLKAAVIANPYQHHGGSYNNHVIIALATRLEELGYLVLTFNFRRRKTSWNGHVEVDDMRSTIDWLLHAYESVEDLVIAGYSYGALVASACDPHPIADRTLHTAWLFLSLPLDSYRYSLWMFPKPKRVYRGHKVLGVWGSLDEFAPLKRYSRKADRPEWTVCTIDGCGHFIEDEEHKESMLAFVVDWIDREHH</sequence>
<dbReference type="PANTHER" id="PTHR42103:SF2">
    <property type="entry name" value="AB HYDROLASE-1 DOMAIN-CONTAINING PROTEIN"/>
    <property type="match status" value="1"/>
</dbReference>
<protein>
    <recommendedName>
        <fullName evidence="3">AB hydrolase-1 domain-containing protein</fullName>
    </recommendedName>
</protein>
<dbReference type="InterPro" id="IPR029058">
    <property type="entry name" value="AB_hydrolase_fold"/>
</dbReference>
<dbReference type="Proteomes" id="UP000013776">
    <property type="component" value="Unassembled WGS sequence"/>
</dbReference>